<sequence>MDDEFSYNRSQQRRVRPAEYSGTLGNMQANNMRDSNMQTSNIPRRMSSNMQGTTNMPGSGGHAHDMPENVWTGEQQEVRNPMLQGVNPNTRGKEKDMHDWVKED</sequence>
<feature type="compositionally biased region" description="Polar residues" evidence="1">
    <location>
        <begin position="23"/>
        <end position="57"/>
    </location>
</feature>
<protein>
    <submittedName>
        <fullName evidence="2">Uncharacterized protein</fullName>
    </submittedName>
</protein>
<feature type="compositionally biased region" description="Basic and acidic residues" evidence="1">
    <location>
        <begin position="91"/>
        <end position="104"/>
    </location>
</feature>
<name>A0A3D8T570_9EURO</name>
<accession>A0A3D8T570</accession>
<keyword evidence="3" id="KW-1185">Reference proteome</keyword>
<dbReference type="GeneID" id="38111371"/>
<gene>
    <name evidence="2" type="ORF">DSM5745_01001</name>
</gene>
<evidence type="ECO:0000256" key="1">
    <source>
        <dbReference type="SAM" id="MobiDB-lite"/>
    </source>
</evidence>
<reference evidence="2 3" key="1">
    <citation type="journal article" date="2018" name="IMA Fungus">
        <title>IMA Genome-F 9: Draft genome sequence of Annulohypoxylon stygium, Aspergillus mulundensis, Berkeleyomyces basicola (syn. Thielaviopsis basicola), Ceratocystis smalleyi, two Cercospora beticola strains, Coleophoma cylindrospora, Fusarium fracticaudum, Phialophora cf. hyalina, and Morchella septimelata.</title>
        <authorList>
            <person name="Wingfield B.D."/>
            <person name="Bills G.F."/>
            <person name="Dong Y."/>
            <person name="Huang W."/>
            <person name="Nel W.J."/>
            <person name="Swalarsk-Parry B.S."/>
            <person name="Vaghefi N."/>
            <person name="Wilken P.M."/>
            <person name="An Z."/>
            <person name="de Beer Z.W."/>
            <person name="De Vos L."/>
            <person name="Chen L."/>
            <person name="Duong T.A."/>
            <person name="Gao Y."/>
            <person name="Hammerbacher A."/>
            <person name="Kikkert J.R."/>
            <person name="Li Y."/>
            <person name="Li H."/>
            <person name="Li K."/>
            <person name="Li Q."/>
            <person name="Liu X."/>
            <person name="Ma X."/>
            <person name="Naidoo K."/>
            <person name="Pethybridge S.J."/>
            <person name="Sun J."/>
            <person name="Steenkamp E.T."/>
            <person name="van der Nest M.A."/>
            <person name="van Wyk S."/>
            <person name="Wingfield M.J."/>
            <person name="Xiong C."/>
            <person name="Yue Q."/>
            <person name="Zhang X."/>
        </authorList>
    </citation>
    <scope>NUCLEOTIDE SEQUENCE [LARGE SCALE GENOMIC DNA]</scope>
    <source>
        <strain evidence="2 3">DSM 5745</strain>
    </source>
</reference>
<proteinExistence type="predicted"/>
<organism evidence="2 3">
    <name type="scientific">Aspergillus mulundensis</name>
    <dbReference type="NCBI Taxonomy" id="1810919"/>
    <lineage>
        <taxon>Eukaryota</taxon>
        <taxon>Fungi</taxon>
        <taxon>Dikarya</taxon>
        <taxon>Ascomycota</taxon>
        <taxon>Pezizomycotina</taxon>
        <taxon>Eurotiomycetes</taxon>
        <taxon>Eurotiomycetidae</taxon>
        <taxon>Eurotiales</taxon>
        <taxon>Aspergillaceae</taxon>
        <taxon>Aspergillus</taxon>
        <taxon>Aspergillus subgen. Nidulantes</taxon>
    </lineage>
</organism>
<dbReference type="Proteomes" id="UP000256690">
    <property type="component" value="Unassembled WGS sequence"/>
</dbReference>
<dbReference type="RefSeq" id="XP_026608862.1">
    <property type="nucleotide sequence ID" value="XM_026743017.1"/>
</dbReference>
<feature type="region of interest" description="Disordered" evidence="1">
    <location>
        <begin position="1"/>
        <end position="104"/>
    </location>
</feature>
<dbReference type="EMBL" id="PVWQ01000001">
    <property type="protein sequence ID" value="RDW93679.1"/>
    <property type="molecule type" value="Genomic_DNA"/>
</dbReference>
<comment type="caution">
    <text evidence="2">The sequence shown here is derived from an EMBL/GenBank/DDBJ whole genome shotgun (WGS) entry which is preliminary data.</text>
</comment>
<evidence type="ECO:0000313" key="3">
    <source>
        <dbReference type="Proteomes" id="UP000256690"/>
    </source>
</evidence>
<dbReference type="AlphaFoldDB" id="A0A3D8T570"/>
<evidence type="ECO:0000313" key="2">
    <source>
        <dbReference type="EMBL" id="RDW93679.1"/>
    </source>
</evidence>